<evidence type="ECO:0008006" key="3">
    <source>
        <dbReference type="Google" id="ProtNLM"/>
    </source>
</evidence>
<accession>A0A7W5HM66</accession>
<gene>
    <name evidence="1" type="ORF">FHR97_002821</name>
</gene>
<name>A0A7W5HM66_9GAMM</name>
<keyword evidence="2" id="KW-1185">Reference proteome</keyword>
<proteinExistence type="predicted"/>
<dbReference type="Proteomes" id="UP000518892">
    <property type="component" value="Unassembled WGS sequence"/>
</dbReference>
<reference evidence="1 2" key="1">
    <citation type="submission" date="2020-08" db="EMBL/GenBank/DDBJ databases">
        <title>Genomic Encyclopedia of Type Strains, Phase III (KMG-III): the genomes of soil and plant-associated and newly described type strains.</title>
        <authorList>
            <person name="Whitman W."/>
        </authorList>
    </citation>
    <scope>NUCLEOTIDE SEQUENCE [LARGE SCALE GENOMIC DNA]</scope>
    <source>
        <strain evidence="1 2">CECT 7744</strain>
    </source>
</reference>
<organism evidence="1 2">
    <name type="scientific">Halomonas stenophila</name>
    <dbReference type="NCBI Taxonomy" id="795312"/>
    <lineage>
        <taxon>Bacteria</taxon>
        <taxon>Pseudomonadati</taxon>
        <taxon>Pseudomonadota</taxon>
        <taxon>Gammaproteobacteria</taxon>
        <taxon>Oceanospirillales</taxon>
        <taxon>Halomonadaceae</taxon>
        <taxon>Halomonas</taxon>
    </lineage>
</organism>
<comment type="caution">
    <text evidence="1">The sequence shown here is derived from an EMBL/GenBank/DDBJ whole genome shotgun (WGS) entry which is preliminary data.</text>
</comment>
<protein>
    <recommendedName>
        <fullName evidence="3">Stress response protein</fullName>
    </recommendedName>
</protein>
<dbReference type="RefSeq" id="WP_183384427.1">
    <property type="nucleotide sequence ID" value="NZ_JACHXR010000008.1"/>
</dbReference>
<dbReference type="EMBL" id="JACHXR010000008">
    <property type="protein sequence ID" value="MBB3231958.1"/>
    <property type="molecule type" value="Genomic_DNA"/>
</dbReference>
<evidence type="ECO:0000313" key="2">
    <source>
        <dbReference type="Proteomes" id="UP000518892"/>
    </source>
</evidence>
<dbReference type="AlphaFoldDB" id="A0A7W5HM66"/>
<evidence type="ECO:0000313" key="1">
    <source>
        <dbReference type="EMBL" id="MBB3231958.1"/>
    </source>
</evidence>
<sequence>MQTSRPEYLAHGARARLIPSISDTKKEERATSILLSTLMAVHEFRQVMLHSVGVRAGNRAKLDAWTEVVFVSEVSGKKKDPQERPDGLLILNTGKKTWRAIIEAKTDNNEVGERQLKVYIDKAKENDVDAVITITNQFAALPTHHPVKLPKTRTKAVDVFHWSWTYVITQAQLLLQSDGIKDEDQRFILKEVVEYFDAKGSGVVGFTSMNSEWPSLVQATHKNAPINKHSDEAINTVSSWHQEQRELCLKMWPLLGQQVELKLPRAHKKDPQNRLVDDCERLAKERQLTATLVIPNAASDLEVTADLMRRSLTCSMKLEAPKDKVSSKARVNWLLRQLPPVTSQDFYIRACRAGRAPDTHQPIEKLRQDPTLLDADNSSAPPISFEVFYHQDLAGNFQKVRKFIEELETAVPLFYEQAGQHLQAWVAPPPKVKKSATLIEEDEAKETGEENQV</sequence>